<dbReference type="EnsemblMetazoa" id="tetur03g04190.1">
    <property type="protein sequence ID" value="tetur03g04190.1"/>
    <property type="gene ID" value="tetur03g04190"/>
</dbReference>
<dbReference type="Proteomes" id="UP000015104">
    <property type="component" value="Unassembled WGS sequence"/>
</dbReference>
<dbReference type="EMBL" id="CAEY01001120">
    <property type="status" value="NOT_ANNOTATED_CDS"/>
    <property type="molecule type" value="Genomic_DNA"/>
</dbReference>
<accession>T1JZJ7</accession>
<organism evidence="1 2">
    <name type="scientific">Tetranychus urticae</name>
    <name type="common">Two-spotted spider mite</name>
    <dbReference type="NCBI Taxonomy" id="32264"/>
    <lineage>
        <taxon>Eukaryota</taxon>
        <taxon>Metazoa</taxon>
        <taxon>Ecdysozoa</taxon>
        <taxon>Arthropoda</taxon>
        <taxon>Chelicerata</taxon>
        <taxon>Arachnida</taxon>
        <taxon>Acari</taxon>
        <taxon>Acariformes</taxon>
        <taxon>Trombidiformes</taxon>
        <taxon>Prostigmata</taxon>
        <taxon>Eleutherengona</taxon>
        <taxon>Raphignathae</taxon>
        <taxon>Tetranychoidea</taxon>
        <taxon>Tetranychidae</taxon>
        <taxon>Tetranychus</taxon>
    </lineage>
</organism>
<protein>
    <submittedName>
        <fullName evidence="1">Uncharacterized protein</fullName>
    </submittedName>
</protein>
<evidence type="ECO:0000313" key="2">
    <source>
        <dbReference type="Proteomes" id="UP000015104"/>
    </source>
</evidence>
<dbReference type="HOGENOM" id="CLU_2834420_0_0_1"/>
<proteinExistence type="predicted"/>
<reference evidence="2" key="1">
    <citation type="submission" date="2011-08" db="EMBL/GenBank/DDBJ databases">
        <authorList>
            <person name="Rombauts S."/>
        </authorList>
    </citation>
    <scope>NUCLEOTIDE SEQUENCE</scope>
    <source>
        <strain evidence="2">London</strain>
    </source>
</reference>
<name>T1JZJ7_TETUR</name>
<keyword evidence="2" id="KW-1185">Reference proteome</keyword>
<sequence>MRNQVDVDSKDIIRNIPDCVHTNLMFVAKPLNINVNEILLKDRKHNSSTIDTSICTNLKDSDIKRY</sequence>
<evidence type="ECO:0000313" key="1">
    <source>
        <dbReference type="EnsemblMetazoa" id="tetur03g04190.1"/>
    </source>
</evidence>
<dbReference type="AlphaFoldDB" id="T1JZJ7"/>
<reference evidence="1" key="2">
    <citation type="submission" date="2015-06" db="UniProtKB">
        <authorList>
            <consortium name="EnsemblMetazoa"/>
        </authorList>
    </citation>
    <scope>IDENTIFICATION</scope>
</reference>